<evidence type="ECO:0000313" key="2">
    <source>
        <dbReference type="EMBL" id="GBM37746.1"/>
    </source>
</evidence>
<protein>
    <submittedName>
        <fullName evidence="2">Uncharacterized protein</fullName>
    </submittedName>
</protein>
<organism evidence="2 3">
    <name type="scientific">Araneus ventricosus</name>
    <name type="common">Orbweaver spider</name>
    <name type="synonym">Epeira ventricosa</name>
    <dbReference type="NCBI Taxonomy" id="182803"/>
    <lineage>
        <taxon>Eukaryota</taxon>
        <taxon>Metazoa</taxon>
        <taxon>Ecdysozoa</taxon>
        <taxon>Arthropoda</taxon>
        <taxon>Chelicerata</taxon>
        <taxon>Arachnida</taxon>
        <taxon>Araneae</taxon>
        <taxon>Araneomorphae</taxon>
        <taxon>Entelegynae</taxon>
        <taxon>Araneoidea</taxon>
        <taxon>Araneidae</taxon>
        <taxon>Araneus</taxon>
    </lineage>
</organism>
<comment type="caution">
    <text evidence="2">The sequence shown here is derived from an EMBL/GenBank/DDBJ whole genome shotgun (WGS) entry which is preliminary data.</text>
</comment>
<name>A0A4Y2FBA2_ARAVE</name>
<dbReference type="EMBL" id="BGPR01000849">
    <property type="protein sequence ID" value="GBM37746.1"/>
    <property type="molecule type" value="Genomic_DNA"/>
</dbReference>
<evidence type="ECO:0000313" key="3">
    <source>
        <dbReference type="Proteomes" id="UP000499080"/>
    </source>
</evidence>
<feature type="compositionally biased region" description="Polar residues" evidence="1">
    <location>
        <begin position="72"/>
        <end position="83"/>
    </location>
</feature>
<gene>
    <name evidence="2" type="ORF">AVEN_179825_1</name>
</gene>
<feature type="region of interest" description="Disordered" evidence="1">
    <location>
        <begin position="1"/>
        <end position="88"/>
    </location>
</feature>
<dbReference type="AlphaFoldDB" id="A0A4Y2FBA2"/>
<sequence length="148" mass="17087">METLQELSVMPLVQEDHETRRQTNCNTRNKSTYLVLRKKKKKQAADQRQEKQSTGPARIQELDEPTRGTPPTIVTLNMKSPSENQKHETKLGIRNLQTIAPFLDPNPFPLSSHKHHYRKFNKSKNTFIFQNSQVEPPHSVCTIVPTKC</sequence>
<proteinExistence type="predicted"/>
<reference evidence="2 3" key="1">
    <citation type="journal article" date="2019" name="Sci. Rep.">
        <title>Orb-weaving spider Araneus ventricosus genome elucidates the spidroin gene catalogue.</title>
        <authorList>
            <person name="Kono N."/>
            <person name="Nakamura H."/>
            <person name="Ohtoshi R."/>
            <person name="Moran D.A.P."/>
            <person name="Shinohara A."/>
            <person name="Yoshida Y."/>
            <person name="Fujiwara M."/>
            <person name="Mori M."/>
            <person name="Tomita M."/>
            <person name="Arakawa K."/>
        </authorList>
    </citation>
    <scope>NUCLEOTIDE SEQUENCE [LARGE SCALE GENOMIC DNA]</scope>
</reference>
<evidence type="ECO:0000256" key="1">
    <source>
        <dbReference type="SAM" id="MobiDB-lite"/>
    </source>
</evidence>
<feature type="compositionally biased region" description="Polar residues" evidence="1">
    <location>
        <begin position="22"/>
        <end position="32"/>
    </location>
</feature>
<keyword evidence="3" id="KW-1185">Reference proteome</keyword>
<accession>A0A4Y2FBA2</accession>
<dbReference type="Proteomes" id="UP000499080">
    <property type="component" value="Unassembled WGS sequence"/>
</dbReference>